<feature type="transmembrane region" description="Helical" evidence="2">
    <location>
        <begin position="84"/>
        <end position="105"/>
    </location>
</feature>
<dbReference type="STRING" id="376489.A5892_14915"/>
<dbReference type="AlphaFoldDB" id="A0A172YH75"/>
<protein>
    <submittedName>
        <fullName evidence="3">Uncharacterized protein</fullName>
    </submittedName>
</protein>
<gene>
    <name evidence="3" type="ORF">A5892_14915</name>
</gene>
<evidence type="ECO:0000313" key="3">
    <source>
        <dbReference type="EMBL" id="ANF58604.1"/>
    </source>
</evidence>
<feature type="transmembrane region" description="Helical" evidence="2">
    <location>
        <begin position="6"/>
        <end position="27"/>
    </location>
</feature>
<proteinExistence type="predicted"/>
<keyword evidence="2" id="KW-1133">Transmembrane helix</keyword>
<accession>A0A172YH75</accession>
<keyword evidence="4" id="KW-1185">Reference proteome</keyword>
<evidence type="ECO:0000256" key="2">
    <source>
        <dbReference type="SAM" id="Phobius"/>
    </source>
</evidence>
<evidence type="ECO:0000256" key="1">
    <source>
        <dbReference type="SAM" id="MobiDB-lite"/>
    </source>
</evidence>
<dbReference type="EMBL" id="CP015243">
    <property type="protein sequence ID" value="ANF58604.1"/>
    <property type="molecule type" value="Genomic_DNA"/>
</dbReference>
<name>A0A172YH75_9GAMM</name>
<sequence>MTDSLPLLWLAYAILSLVVLGAGYFAIGFLPRRVRWPLVGLVAGLLWTPWYYAIPATTDDPGFAGFAPAVMITALDLLNRGPGAALLVLSIGALVGAAVGLLISIRPTPPRAGGRRPGHRTAREAYDGRGARQEPSV</sequence>
<dbReference type="RefSeq" id="WP_064123465.1">
    <property type="nucleotide sequence ID" value="NZ_CP015243.1"/>
</dbReference>
<keyword evidence="2" id="KW-0472">Membrane</keyword>
<dbReference type="Proteomes" id="UP000077875">
    <property type="component" value="Chromosome"/>
</dbReference>
<dbReference type="KEGG" id="haa:A5892_14915"/>
<organism evidence="3 4">
    <name type="scientific">Halotalea alkalilenta</name>
    <dbReference type="NCBI Taxonomy" id="376489"/>
    <lineage>
        <taxon>Bacteria</taxon>
        <taxon>Pseudomonadati</taxon>
        <taxon>Pseudomonadota</taxon>
        <taxon>Gammaproteobacteria</taxon>
        <taxon>Oceanospirillales</taxon>
        <taxon>Halomonadaceae</taxon>
        <taxon>Halotalea</taxon>
    </lineage>
</organism>
<feature type="transmembrane region" description="Helical" evidence="2">
    <location>
        <begin position="34"/>
        <end position="53"/>
    </location>
</feature>
<reference evidence="3 4" key="1">
    <citation type="submission" date="2016-04" db="EMBL/GenBank/DDBJ databases">
        <title>Complete Genome Sequence of Halotalea alkalilenta IHB B 13600.</title>
        <authorList>
            <person name="Swarnkar M.K."/>
            <person name="Sharma A."/>
            <person name="Kaushal K."/>
            <person name="Soni R."/>
            <person name="Rana S."/>
            <person name="Singh A.K."/>
            <person name="Gulati A."/>
        </authorList>
    </citation>
    <scope>NUCLEOTIDE SEQUENCE [LARGE SCALE GENOMIC DNA]</scope>
    <source>
        <strain evidence="3 4">IHB B 13600</strain>
    </source>
</reference>
<keyword evidence="2" id="KW-0812">Transmembrane</keyword>
<evidence type="ECO:0000313" key="4">
    <source>
        <dbReference type="Proteomes" id="UP000077875"/>
    </source>
</evidence>
<feature type="compositionally biased region" description="Basic and acidic residues" evidence="1">
    <location>
        <begin position="121"/>
        <end position="137"/>
    </location>
</feature>
<feature type="region of interest" description="Disordered" evidence="1">
    <location>
        <begin position="108"/>
        <end position="137"/>
    </location>
</feature>